<dbReference type="STRING" id="993689.GCA_002077135_01580"/>
<dbReference type="Gene3D" id="1.10.10.60">
    <property type="entry name" value="Homeodomain-like"/>
    <property type="match status" value="1"/>
</dbReference>
<dbReference type="GO" id="GO:0015074">
    <property type="term" value="P:DNA integration"/>
    <property type="evidence" value="ECO:0007669"/>
    <property type="project" value="InterPro"/>
</dbReference>
<protein>
    <recommendedName>
        <fullName evidence="7">IS21 family transposase</fullName>
    </recommendedName>
</protein>
<dbReference type="InterPro" id="IPR017895">
    <property type="entry name" value="HTH_IS408/IS1162_type"/>
</dbReference>
<dbReference type="NCBIfam" id="NF033546">
    <property type="entry name" value="transpos_IS21"/>
    <property type="match status" value="1"/>
</dbReference>
<accession>A0A4S3KDU0</accession>
<dbReference type="SUPFAM" id="SSF46689">
    <property type="entry name" value="Homeodomain-like"/>
    <property type="match status" value="1"/>
</dbReference>
<dbReference type="EMBL" id="MWQO01000081">
    <property type="protein sequence ID" value="THD06418.1"/>
    <property type="molecule type" value="Genomic_DNA"/>
</dbReference>
<dbReference type="AlphaFoldDB" id="A0A4S3KDU0"/>
<dbReference type="PANTHER" id="PTHR35004:SF8">
    <property type="entry name" value="TRANSPOSASE RV3428C-RELATED"/>
    <property type="match status" value="1"/>
</dbReference>
<reference evidence="5 6" key="1">
    <citation type="submission" date="2017-02" db="EMBL/GenBank/DDBJ databases">
        <title>Whole genome sequencing of Metallibacterium scheffleri DSM 24874 (T).</title>
        <authorList>
            <person name="Kumar S."/>
            <person name="Patil P."/>
            <person name="Patil P.B."/>
        </authorList>
    </citation>
    <scope>NUCLEOTIDE SEQUENCE [LARGE SCALE GENOMIC DNA]</scope>
    <source>
        <strain evidence="5 6">DSM 24874</strain>
    </source>
</reference>
<comment type="similarity">
    <text evidence="1">Belongs to the transposase IS21/IS408/IS1162 family.</text>
</comment>
<evidence type="ECO:0000259" key="3">
    <source>
        <dbReference type="PROSITE" id="PS50532"/>
    </source>
</evidence>
<keyword evidence="6" id="KW-1185">Reference proteome</keyword>
<dbReference type="InterPro" id="IPR009057">
    <property type="entry name" value="Homeodomain-like_sf"/>
</dbReference>
<dbReference type="PROSITE" id="PS50532">
    <property type="entry name" value="HTH_IS408"/>
    <property type="match status" value="1"/>
</dbReference>
<evidence type="ECO:0000259" key="4">
    <source>
        <dbReference type="PROSITE" id="PS50994"/>
    </source>
</evidence>
<organism evidence="5 6">
    <name type="scientific">Metallibacterium scheffleri</name>
    <dbReference type="NCBI Taxonomy" id="993689"/>
    <lineage>
        <taxon>Bacteria</taxon>
        <taxon>Pseudomonadati</taxon>
        <taxon>Pseudomonadota</taxon>
        <taxon>Gammaproteobacteria</taxon>
        <taxon>Lysobacterales</taxon>
        <taxon>Rhodanobacteraceae</taxon>
        <taxon>Metallibacterium</taxon>
    </lineage>
</organism>
<feature type="domain" description="HTH IS408-type" evidence="3">
    <location>
        <begin position="11"/>
        <end position="93"/>
    </location>
</feature>
<dbReference type="InterPro" id="IPR054353">
    <property type="entry name" value="IstA-like_C"/>
</dbReference>
<evidence type="ECO:0000313" key="6">
    <source>
        <dbReference type="Proteomes" id="UP000307749"/>
    </source>
</evidence>
<evidence type="ECO:0008006" key="7">
    <source>
        <dbReference type="Google" id="ProtNLM"/>
    </source>
</evidence>
<evidence type="ECO:0000256" key="2">
    <source>
        <dbReference type="SAM" id="MobiDB-lite"/>
    </source>
</evidence>
<dbReference type="Pfam" id="PF22483">
    <property type="entry name" value="Mu-transpos_C_2"/>
    <property type="match status" value="1"/>
</dbReference>
<feature type="compositionally biased region" description="Basic and acidic residues" evidence="2">
    <location>
        <begin position="494"/>
        <end position="509"/>
    </location>
</feature>
<evidence type="ECO:0000256" key="1">
    <source>
        <dbReference type="ARBA" id="ARBA00009277"/>
    </source>
</evidence>
<evidence type="ECO:0000313" key="5">
    <source>
        <dbReference type="EMBL" id="THD06418.1"/>
    </source>
</evidence>
<gene>
    <name evidence="5" type="ORF">B1806_16050</name>
</gene>
<dbReference type="PROSITE" id="PS50994">
    <property type="entry name" value="INTEGRASE"/>
    <property type="match status" value="1"/>
</dbReference>
<proteinExistence type="inferred from homology"/>
<dbReference type="SUPFAM" id="SSF53098">
    <property type="entry name" value="Ribonuclease H-like"/>
    <property type="match status" value="1"/>
</dbReference>
<dbReference type="GO" id="GO:0003676">
    <property type="term" value="F:nucleic acid binding"/>
    <property type="evidence" value="ECO:0007669"/>
    <property type="project" value="InterPro"/>
</dbReference>
<comment type="caution">
    <text evidence="5">The sequence shown here is derived from an EMBL/GenBank/DDBJ whole genome shotgun (WGS) entry which is preliminary data.</text>
</comment>
<dbReference type="Pfam" id="PF13384">
    <property type="entry name" value="HTH_23"/>
    <property type="match status" value="1"/>
</dbReference>
<dbReference type="OrthoDB" id="2065409at2"/>
<dbReference type="InterPro" id="IPR012337">
    <property type="entry name" value="RNaseH-like_sf"/>
</dbReference>
<dbReference type="InterPro" id="IPR036397">
    <property type="entry name" value="RNaseH_sf"/>
</dbReference>
<dbReference type="Proteomes" id="UP000307749">
    <property type="component" value="Unassembled WGS sequence"/>
</dbReference>
<sequence length="534" mass="59405">MTQPRLLMRQIREVLGLHFDQGLSQREIARALGVARSTVERVFKRHVAAGLGWPPDPALTDVELERRLYQRAPHPSHVRIQARPDYALVVRELGRKGVTRRLLWNEYRARHAQGIGYSVFCDELAAYAADRDLSYRHDHVPGEKAYFDFAGLTLRYADGDAVRPAQIFVAALGYSNAIHAQGFADQTATSWLQGQHQAFVAFGGVPQIGVPDNPRALIAAPDRYEPRLTAVYADFARHYGITIIPARVRKPKDKASVEGAVKIVEMRILAAARDRIFGSLDQLNAWLAEAVAALNAAPFQKRVGSRQALLAQERPHLAPLPAQRFEVPTYLTRKVARDYHVDVHRQYYSVPYAHVGQTVEVRLTTAHVEVLQRDTRIALHRRAAPTQRFVTDPAHMPAHHQAFRDPKLHRRAAAIGPNTLALIEALFAQRRHPEQAIRSAQGVLALARDHGPAALETACTRALALQAIGYQSVRRLLTTPIVRDAHDAPSSPPRTHEHIRGGDYYDAHGRASAAGGRTPEAPSTPFTLEPHHVA</sequence>
<dbReference type="Gene3D" id="3.30.420.10">
    <property type="entry name" value="Ribonuclease H-like superfamily/Ribonuclease H"/>
    <property type="match status" value="1"/>
</dbReference>
<name>A0A4S3KDU0_9GAMM</name>
<dbReference type="PANTHER" id="PTHR35004">
    <property type="entry name" value="TRANSPOSASE RV3428C-RELATED"/>
    <property type="match status" value="1"/>
</dbReference>
<feature type="domain" description="Integrase catalytic" evidence="4">
    <location>
        <begin position="137"/>
        <end position="329"/>
    </location>
</feature>
<dbReference type="InterPro" id="IPR001584">
    <property type="entry name" value="Integrase_cat-core"/>
</dbReference>
<feature type="region of interest" description="Disordered" evidence="2">
    <location>
        <begin position="484"/>
        <end position="534"/>
    </location>
</feature>